<name>A0ABP8RZC7_9PSEU</name>
<keyword evidence="2" id="KW-1185">Reference proteome</keyword>
<dbReference type="EMBL" id="BAABGT010000080">
    <property type="protein sequence ID" value="GAA4554121.1"/>
    <property type="molecule type" value="Genomic_DNA"/>
</dbReference>
<reference evidence="2" key="1">
    <citation type="journal article" date="2019" name="Int. J. Syst. Evol. Microbiol.">
        <title>The Global Catalogue of Microorganisms (GCM) 10K type strain sequencing project: providing services to taxonomists for standard genome sequencing and annotation.</title>
        <authorList>
            <consortium name="The Broad Institute Genomics Platform"/>
            <consortium name="The Broad Institute Genome Sequencing Center for Infectious Disease"/>
            <person name="Wu L."/>
            <person name="Ma J."/>
        </authorList>
    </citation>
    <scope>NUCLEOTIDE SEQUENCE [LARGE SCALE GENOMIC DNA]</scope>
    <source>
        <strain evidence="2">JCM 17906</strain>
    </source>
</reference>
<organism evidence="1 2">
    <name type="scientific">Pseudonocardia xishanensis</name>
    <dbReference type="NCBI Taxonomy" id="630995"/>
    <lineage>
        <taxon>Bacteria</taxon>
        <taxon>Bacillati</taxon>
        <taxon>Actinomycetota</taxon>
        <taxon>Actinomycetes</taxon>
        <taxon>Pseudonocardiales</taxon>
        <taxon>Pseudonocardiaceae</taxon>
        <taxon>Pseudonocardia</taxon>
    </lineage>
</organism>
<evidence type="ECO:0008006" key="3">
    <source>
        <dbReference type="Google" id="ProtNLM"/>
    </source>
</evidence>
<dbReference type="Proteomes" id="UP001501598">
    <property type="component" value="Unassembled WGS sequence"/>
</dbReference>
<accession>A0ABP8RZC7</accession>
<comment type="caution">
    <text evidence="1">The sequence shown here is derived from an EMBL/GenBank/DDBJ whole genome shotgun (WGS) entry which is preliminary data.</text>
</comment>
<gene>
    <name evidence="1" type="ORF">GCM10023175_51490</name>
</gene>
<sequence>MDGGPFGTVASHLPGRRVTGVRLGEPPETVEVAVVARWPWPVPLPAVADEIAAAVRGVLGEREVAVTVVDVEVAGEPGGARPAGTPAPPLA</sequence>
<protein>
    <recommendedName>
        <fullName evidence="3">Asp23/Gls24 family envelope stress response protein</fullName>
    </recommendedName>
</protein>
<evidence type="ECO:0000313" key="1">
    <source>
        <dbReference type="EMBL" id="GAA4554121.1"/>
    </source>
</evidence>
<proteinExistence type="predicted"/>
<evidence type="ECO:0000313" key="2">
    <source>
        <dbReference type="Proteomes" id="UP001501598"/>
    </source>
</evidence>